<feature type="compositionally biased region" description="Basic and acidic residues" evidence="1">
    <location>
        <begin position="24"/>
        <end position="35"/>
    </location>
</feature>
<gene>
    <name evidence="2" type="ORF">PoB_006983900</name>
</gene>
<keyword evidence="3" id="KW-1185">Reference proteome</keyword>
<evidence type="ECO:0000313" key="2">
    <source>
        <dbReference type="EMBL" id="GFO43334.1"/>
    </source>
</evidence>
<dbReference type="Proteomes" id="UP000735302">
    <property type="component" value="Unassembled WGS sequence"/>
</dbReference>
<organism evidence="2 3">
    <name type="scientific">Plakobranchus ocellatus</name>
    <dbReference type="NCBI Taxonomy" id="259542"/>
    <lineage>
        <taxon>Eukaryota</taxon>
        <taxon>Metazoa</taxon>
        <taxon>Spiralia</taxon>
        <taxon>Lophotrochozoa</taxon>
        <taxon>Mollusca</taxon>
        <taxon>Gastropoda</taxon>
        <taxon>Heterobranchia</taxon>
        <taxon>Euthyneura</taxon>
        <taxon>Panpulmonata</taxon>
        <taxon>Sacoglossa</taxon>
        <taxon>Placobranchoidea</taxon>
        <taxon>Plakobranchidae</taxon>
        <taxon>Plakobranchus</taxon>
    </lineage>
</organism>
<evidence type="ECO:0000256" key="1">
    <source>
        <dbReference type="SAM" id="MobiDB-lite"/>
    </source>
</evidence>
<name>A0AAV4DH28_9GAST</name>
<comment type="caution">
    <text evidence="2">The sequence shown here is derived from an EMBL/GenBank/DDBJ whole genome shotgun (WGS) entry which is preliminary data.</text>
</comment>
<proteinExistence type="predicted"/>
<dbReference type="AlphaFoldDB" id="A0AAV4DH28"/>
<dbReference type="EMBL" id="BLXT01007882">
    <property type="protein sequence ID" value="GFO43334.1"/>
    <property type="molecule type" value="Genomic_DNA"/>
</dbReference>
<feature type="region of interest" description="Disordered" evidence="1">
    <location>
        <begin position="21"/>
        <end position="82"/>
    </location>
</feature>
<evidence type="ECO:0000313" key="3">
    <source>
        <dbReference type="Proteomes" id="UP000735302"/>
    </source>
</evidence>
<protein>
    <submittedName>
        <fullName evidence="2">Uncharacterized protein</fullName>
    </submittedName>
</protein>
<sequence length="82" mass="9356">MTKTADEDIKCRISKARHTILNGNRKESAQRDGRSKRGARVQMPRPKCQEPQWPNMGRPVNSKSVRSTLLRPYRPKGITGII</sequence>
<accession>A0AAV4DH28</accession>
<reference evidence="2 3" key="1">
    <citation type="journal article" date="2021" name="Elife">
        <title>Chloroplast acquisition without the gene transfer in kleptoplastic sea slugs, Plakobranchus ocellatus.</title>
        <authorList>
            <person name="Maeda T."/>
            <person name="Takahashi S."/>
            <person name="Yoshida T."/>
            <person name="Shimamura S."/>
            <person name="Takaki Y."/>
            <person name="Nagai Y."/>
            <person name="Toyoda A."/>
            <person name="Suzuki Y."/>
            <person name="Arimoto A."/>
            <person name="Ishii H."/>
            <person name="Satoh N."/>
            <person name="Nishiyama T."/>
            <person name="Hasebe M."/>
            <person name="Maruyama T."/>
            <person name="Minagawa J."/>
            <person name="Obokata J."/>
            <person name="Shigenobu S."/>
        </authorList>
    </citation>
    <scope>NUCLEOTIDE SEQUENCE [LARGE SCALE GENOMIC DNA]</scope>
</reference>